<dbReference type="PROSITE" id="PS50994">
    <property type="entry name" value="INTEGRASE"/>
    <property type="match status" value="1"/>
</dbReference>
<dbReference type="InterPro" id="IPR039537">
    <property type="entry name" value="Retrotran_Ty1/copia-like"/>
</dbReference>
<dbReference type="AlphaFoldDB" id="A0AAW2MD75"/>
<feature type="compositionally biased region" description="Low complexity" evidence="1">
    <location>
        <begin position="375"/>
        <end position="385"/>
    </location>
</feature>
<accession>A0AAW2MD75</accession>
<gene>
    <name evidence="3" type="ORF">Sradi_4893800</name>
</gene>
<dbReference type="Pfam" id="PF25597">
    <property type="entry name" value="SH3_retrovirus"/>
    <property type="match status" value="1"/>
</dbReference>
<organism evidence="3">
    <name type="scientific">Sesamum radiatum</name>
    <name type="common">Black benniseed</name>
    <dbReference type="NCBI Taxonomy" id="300843"/>
    <lineage>
        <taxon>Eukaryota</taxon>
        <taxon>Viridiplantae</taxon>
        <taxon>Streptophyta</taxon>
        <taxon>Embryophyta</taxon>
        <taxon>Tracheophyta</taxon>
        <taxon>Spermatophyta</taxon>
        <taxon>Magnoliopsida</taxon>
        <taxon>eudicotyledons</taxon>
        <taxon>Gunneridae</taxon>
        <taxon>Pentapetalae</taxon>
        <taxon>asterids</taxon>
        <taxon>lamiids</taxon>
        <taxon>Lamiales</taxon>
        <taxon>Pedaliaceae</taxon>
        <taxon>Sesamum</taxon>
    </lineage>
</organism>
<comment type="caution">
    <text evidence="3">The sequence shown here is derived from an EMBL/GenBank/DDBJ whole genome shotgun (WGS) entry which is preliminary data.</text>
</comment>
<evidence type="ECO:0000256" key="1">
    <source>
        <dbReference type="SAM" id="MobiDB-lite"/>
    </source>
</evidence>
<dbReference type="Pfam" id="PF13976">
    <property type="entry name" value="gag_pre-integrs"/>
    <property type="match status" value="1"/>
</dbReference>
<dbReference type="InterPro" id="IPR057670">
    <property type="entry name" value="SH3_retrovirus"/>
</dbReference>
<dbReference type="InterPro" id="IPR036397">
    <property type="entry name" value="RNaseH_sf"/>
</dbReference>
<dbReference type="InterPro" id="IPR012337">
    <property type="entry name" value="RNaseH-like_sf"/>
</dbReference>
<sequence length="460" mass="54203">MAMVFSQIYENIEEDKVIAKVEMESTRNFPLRLHHNAFKTKSADHSWIWHKRYRHLNFHGLKLLKEMKIVEGLPKVQINANPCENCIIEKQHRTPFPKGKSWRASALLELIHSNICGPMRTISLGPHRYFLTFTDDYARMTWVFFLKEKSEAFTIFKRFKALVEKQNDSSIKTMRSDRGDEYTSQEFEEYCKDEGIWKQLTSGYSPQQNGVAERKNKTFFEMARTIINEMGLPKTFWAIAVDTTIYILNRCPTKSERNKMPYEAWTRLKPSLSHFKVFGCICYVHIPAEKRTKFDEKSEKCIFIGYSSNTKGYRLLKLNTNKLIVSRDVTFHESTPWDWKEKKIHNLLFNPPPASHEENYEQNDLAPSTPKGGISNTNSESSSPESPLPQMRSLSEIYYTCRFMVSKSENYEEAAKEEVWRNAMKEELHMIENNYIWVLVDKPKYREVISLDWIYKIKLN</sequence>
<dbReference type="EMBL" id="JACGWJ010000022">
    <property type="protein sequence ID" value="KAL0329071.1"/>
    <property type="molecule type" value="Genomic_DNA"/>
</dbReference>
<reference evidence="3" key="1">
    <citation type="submission" date="2020-06" db="EMBL/GenBank/DDBJ databases">
        <authorList>
            <person name="Li T."/>
            <person name="Hu X."/>
            <person name="Zhang T."/>
            <person name="Song X."/>
            <person name="Zhang H."/>
            <person name="Dai N."/>
            <person name="Sheng W."/>
            <person name="Hou X."/>
            <person name="Wei L."/>
        </authorList>
    </citation>
    <scope>NUCLEOTIDE SEQUENCE</scope>
    <source>
        <strain evidence="3">G02</strain>
        <tissue evidence="3">Leaf</tissue>
    </source>
</reference>
<feature type="region of interest" description="Disordered" evidence="1">
    <location>
        <begin position="353"/>
        <end position="390"/>
    </location>
</feature>
<name>A0AAW2MD75_SESRA</name>
<dbReference type="SUPFAM" id="SSF53098">
    <property type="entry name" value="Ribonuclease H-like"/>
    <property type="match status" value="1"/>
</dbReference>
<evidence type="ECO:0000259" key="2">
    <source>
        <dbReference type="PROSITE" id="PS50994"/>
    </source>
</evidence>
<feature type="domain" description="Integrase catalytic" evidence="2">
    <location>
        <begin position="93"/>
        <end position="269"/>
    </location>
</feature>
<dbReference type="Gene3D" id="3.30.420.10">
    <property type="entry name" value="Ribonuclease H-like superfamily/Ribonuclease H"/>
    <property type="match status" value="1"/>
</dbReference>
<evidence type="ECO:0000313" key="3">
    <source>
        <dbReference type="EMBL" id="KAL0329071.1"/>
    </source>
</evidence>
<dbReference type="Pfam" id="PF00665">
    <property type="entry name" value="rve"/>
    <property type="match status" value="1"/>
</dbReference>
<dbReference type="GO" id="GO:0015074">
    <property type="term" value="P:DNA integration"/>
    <property type="evidence" value="ECO:0007669"/>
    <property type="project" value="InterPro"/>
</dbReference>
<proteinExistence type="predicted"/>
<dbReference type="PANTHER" id="PTHR42648:SF18">
    <property type="entry name" value="RETROTRANSPOSON, UNCLASSIFIED-LIKE PROTEIN"/>
    <property type="match status" value="1"/>
</dbReference>
<dbReference type="GO" id="GO:0003676">
    <property type="term" value="F:nucleic acid binding"/>
    <property type="evidence" value="ECO:0007669"/>
    <property type="project" value="InterPro"/>
</dbReference>
<dbReference type="InterPro" id="IPR001584">
    <property type="entry name" value="Integrase_cat-core"/>
</dbReference>
<protein>
    <submittedName>
        <fullName evidence="3">Retrovirus-related Pol polyprotein from transposon TNT 1-94</fullName>
    </submittedName>
</protein>
<dbReference type="InterPro" id="IPR025724">
    <property type="entry name" value="GAG-pre-integrase_dom"/>
</dbReference>
<dbReference type="PANTHER" id="PTHR42648">
    <property type="entry name" value="TRANSPOSASE, PUTATIVE-RELATED"/>
    <property type="match status" value="1"/>
</dbReference>
<reference evidence="3" key="2">
    <citation type="journal article" date="2024" name="Plant">
        <title>Genomic evolution and insights into agronomic trait innovations of Sesamum species.</title>
        <authorList>
            <person name="Miao H."/>
            <person name="Wang L."/>
            <person name="Qu L."/>
            <person name="Liu H."/>
            <person name="Sun Y."/>
            <person name="Le M."/>
            <person name="Wang Q."/>
            <person name="Wei S."/>
            <person name="Zheng Y."/>
            <person name="Lin W."/>
            <person name="Duan Y."/>
            <person name="Cao H."/>
            <person name="Xiong S."/>
            <person name="Wang X."/>
            <person name="Wei L."/>
            <person name="Li C."/>
            <person name="Ma Q."/>
            <person name="Ju M."/>
            <person name="Zhao R."/>
            <person name="Li G."/>
            <person name="Mu C."/>
            <person name="Tian Q."/>
            <person name="Mei H."/>
            <person name="Zhang T."/>
            <person name="Gao T."/>
            <person name="Zhang H."/>
        </authorList>
    </citation>
    <scope>NUCLEOTIDE SEQUENCE</scope>
    <source>
        <strain evidence="3">G02</strain>
    </source>
</reference>